<keyword evidence="2" id="KW-0418">Kinase</keyword>
<organism evidence="2 3">
    <name type="scientific">Coprinopsis cinerea (strain Okayama-7 / 130 / ATCC MYA-4618 / FGSC 9003)</name>
    <name type="common">Inky cap fungus</name>
    <name type="synonym">Hormographiella aspergillata</name>
    <dbReference type="NCBI Taxonomy" id="240176"/>
    <lineage>
        <taxon>Eukaryota</taxon>
        <taxon>Fungi</taxon>
        <taxon>Dikarya</taxon>
        <taxon>Basidiomycota</taxon>
        <taxon>Agaricomycotina</taxon>
        <taxon>Agaricomycetes</taxon>
        <taxon>Agaricomycetidae</taxon>
        <taxon>Agaricales</taxon>
        <taxon>Agaricineae</taxon>
        <taxon>Psathyrellaceae</taxon>
        <taxon>Coprinopsis</taxon>
    </lineage>
</organism>
<name>A8NAC0_COPC7</name>
<keyword evidence="2" id="KW-0808">Transferase</keyword>
<dbReference type="RefSeq" id="XP_001831772.2">
    <property type="nucleotide sequence ID" value="XM_001831720.2"/>
</dbReference>
<keyword evidence="3" id="KW-1185">Reference proteome</keyword>
<reference evidence="2 3" key="1">
    <citation type="journal article" date="2010" name="Proc. Natl. Acad. Sci. U.S.A.">
        <title>Insights into evolution of multicellular fungi from the assembled chromosomes of the mushroom Coprinopsis cinerea (Coprinus cinereus).</title>
        <authorList>
            <person name="Stajich J.E."/>
            <person name="Wilke S.K."/>
            <person name="Ahren D."/>
            <person name="Au C.H."/>
            <person name="Birren B.W."/>
            <person name="Borodovsky M."/>
            <person name="Burns C."/>
            <person name="Canback B."/>
            <person name="Casselton L.A."/>
            <person name="Cheng C.K."/>
            <person name="Deng J."/>
            <person name="Dietrich F.S."/>
            <person name="Fargo D.C."/>
            <person name="Farman M.L."/>
            <person name="Gathman A.C."/>
            <person name="Goldberg J."/>
            <person name="Guigo R."/>
            <person name="Hoegger P.J."/>
            <person name="Hooker J.B."/>
            <person name="Huggins A."/>
            <person name="James T.Y."/>
            <person name="Kamada T."/>
            <person name="Kilaru S."/>
            <person name="Kodira C."/>
            <person name="Kues U."/>
            <person name="Kupfer D."/>
            <person name="Kwan H.S."/>
            <person name="Lomsadze A."/>
            <person name="Li W."/>
            <person name="Lilly W.W."/>
            <person name="Ma L.J."/>
            <person name="Mackey A.J."/>
            <person name="Manning G."/>
            <person name="Martin F."/>
            <person name="Muraguchi H."/>
            <person name="Natvig D.O."/>
            <person name="Palmerini H."/>
            <person name="Ramesh M.A."/>
            <person name="Rehmeyer C.J."/>
            <person name="Roe B.A."/>
            <person name="Shenoy N."/>
            <person name="Stanke M."/>
            <person name="Ter-Hovhannisyan V."/>
            <person name="Tunlid A."/>
            <person name="Velagapudi R."/>
            <person name="Vision T.J."/>
            <person name="Zeng Q."/>
            <person name="Zolan M.E."/>
            <person name="Pukkila P.J."/>
        </authorList>
    </citation>
    <scope>NUCLEOTIDE SEQUENCE [LARGE SCALE GENOMIC DNA]</scope>
    <source>
        <strain evidence="3">Okayama-7 / 130 / ATCC MYA-4618 / FGSC 9003</strain>
    </source>
</reference>
<feature type="domain" description="Fungal-type protein kinase" evidence="1">
    <location>
        <begin position="280"/>
        <end position="439"/>
    </location>
</feature>
<dbReference type="HOGENOM" id="CLU_020482_0_0_1"/>
<feature type="domain" description="Fungal-type protein kinase" evidence="1">
    <location>
        <begin position="144"/>
        <end position="222"/>
    </location>
</feature>
<dbReference type="KEGG" id="cci:CC1G_08376"/>
<sequence>MQASPLSLRSHGLAEYEDVVGLVEYLFPDAALPLAASTLVNSFTHNDEIYSPSSQAWKGYPVSFDRGQHAAELCVFLNMIGRRLRDICAESRMPVDERIWTLQKIDYSNNNWTPELELVPIDGPSKPTLAGARLFLRSYRSAFNGAARVFKAQEDRQFYLCAQFDGPQVRLLYYDHQRFASSELFNAHQDTLRFIRMLAGLTLGSYRMLGQSPFIVYEDDHRVLKGWNPALECRVVKTLHPLSDTKNSSVAGANEERERDIPGVPQVQAIEVLTSSKDSIFLLLSKKPTPARKPQPLMLRRITMVPCADALLSYRDNLELLSVFMDTIQAHLYLLEGCNILHRNISVWSIMMFDSSRYLDLVSLQHCVLKPLTKRLLRAGLLTSFGHAIQLQDDVHSASDPNCLHGDYTSVAVELLVQGPKCPHHVRHDLESFFWTFCVVGTPSTDAILRILGQGEHINKANGAARQVGIRKWGMVCNESAFRATLLAHFLPRFAPLRPLACKLRELLFGDGIATSSTGLGQDVTHDDMIDAFKSVVQVLLREVEEEERVTGRDALTTDPDA</sequence>
<dbReference type="InParanoid" id="A8NAC0"/>
<accession>A8NAC0</accession>
<evidence type="ECO:0000313" key="2">
    <source>
        <dbReference type="EMBL" id="EAU90103.2"/>
    </source>
</evidence>
<evidence type="ECO:0000313" key="3">
    <source>
        <dbReference type="Proteomes" id="UP000001861"/>
    </source>
</evidence>
<proteinExistence type="predicted"/>
<protein>
    <submittedName>
        <fullName evidence="2">Other/FunK1 protein kinase</fullName>
    </submittedName>
</protein>
<dbReference type="Pfam" id="PF17667">
    <property type="entry name" value="Pkinase_fungal"/>
    <property type="match status" value="2"/>
</dbReference>
<dbReference type="VEuPathDB" id="FungiDB:CC1G_08376"/>
<dbReference type="OMA" id="FASSHHI"/>
<dbReference type="OrthoDB" id="5584477at2759"/>
<dbReference type="InterPro" id="IPR040976">
    <property type="entry name" value="Pkinase_fungal"/>
</dbReference>
<evidence type="ECO:0000259" key="1">
    <source>
        <dbReference type="Pfam" id="PF17667"/>
    </source>
</evidence>
<dbReference type="GO" id="GO:0016301">
    <property type="term" value="F:kinase activity"/>
    <property type="evidence" value="ECO:0007669"/>
    <property type="project" value="UniProtKB-KW"/>
</dbReference>
<dbReference type="PANTHER" id="PTHR38248:SF2">
    <property type="entry name" value="FUNK1 11"/>
    <property type="match status" value="1"/>
</dbReference>
<dbReference type="STRING" id="240176.A8NAC0"/>
<dbReference type="GeneID" id="6008248"/>
<comment type="caution">
    <text evidence="2">The sequence shown here is derived from an EMBL/GenBank/DDBJ whole genome shotgun (WGS) entry which is preliminary data.</text>
</comment>
<dbReference type="PANTHER" id="PTHR38248">
    <property type="entry name" value="FUNK1 6"/>
    <property type="match status" value="1"/>
</dbReference>
<gene>
    <name evidence="2" type="ORF">CC1G_08376</name>
</gene>
<dbReference type="Proteomes" id="UP000001861">
    <property type="component" value="Unassembled WGS sequence"/>
</dbReference>
<dbReference type="AlphaFoldDB" id="A8NAC0"/>
<dbReference type="EMBL" id="AACS02000007">
    <property type="protein sequence ID" value="EAU90103.2"/>
    <property type="molecule type" value="Genomic_DNA"/>
</dbReference>